<dbReference type="Proteomes" id="UP000039046">
    <property type="component" value="Unassembled WGS sequence"/>
</dbReference>
<feature type="region of interest" description="Disordered" evidence="4">
    <location>
        <begin position="45"/>
        <end position="75"/>
    </location>
</feature>
<dbReference type="GO" id="GO:0003677">
    <property type="term" value="F:DNA binding"/>
    <property type="evidence" value="ECO:0007669"/>
    <property type="project" value="InterPro"/>
</dbReference>
<accession>A0A0A1SQF0</accession>
<evidence type="ECO:0000256" key="2">
    <source>
        <dbReference type="ARBA" id="ARBA00022723"/>
    </source>
</evidence>
<dbReference type="Pfam" id="PF04082">
    <property type="entry name" value="Fungal_trans"/>
    <property type="match status" value="1"/>
</dbReference>
<evidence type="ECO:0000259" key="5">
    <source>
        <dbReference type="PROSITE" id="PS50048"/>
    </source>
</evidence>
<evidence type="ECO:0000256" key="1">
    <source>
        <dbReference type="ARBA" id="ARBA00004123"/>
    </source>
</evidence>
<evidence type="ECO:0000256" key="4">
    <source>
        <dbReference type="SAM" id="MobiDB-lite"/>
    </source>
</evidence>
<feature type="domain" description="Zn(2)-C6 fungal-type" evidence="5">
    <location>
        <begin position="29"/>
        <end position="60"/>
    </location>
</feature>
<keyword evidence="7" id="KW-1185">Reference proteome</keyword>
<dbReference type="Gene3D" id="4.10.240.10">
    <property type="entry name" value="Zn(2)-C6 fungal-type DNA-binding domain"/>
    <property type="match status" value="1"/>
</dbReference>
<dbReference type="PROSITE" id="PS50048">
    <property type="entry name" value="ZN2_CY6_FUNGAL_2"/>
    <property type="match status" value="1"/>
</dbReference>
<dbReference type="PANTHER" id="PTHR31001">
    <property type="entry name" value="UNCHARACTERIZED TRANSCRIPTIONAL REGULATORY PROTEIN"/>
    <property type="match status" value="1"/>
</dbReference>
<dbReference type="CDD" id="cd00067">
    <property type="entry name" value="GAL4"/>
    <property type="match status" value="1"/>
</dbReference>
<dbReference type="InterPro" id="IPR001138">
    <property type="entry name" value="Zn2Cys6_DnaBD"/>
</dbReference>
<evidence type="ECO:0000313" key="6">
    <source>
        <dbReference type="EMBL" id="CEJ80231.1"/>
    </source>
</evidence>
<sequence>MAEPGISNFTSVFRAGERNRIRRNRLAVSCTACQRRKSKCDRQQPCGACEKRSEGPSCKFSTVAEGSGSSSGDRRQVQLKLNKLEQMVRTMAENEAVNSTPSSKSHETAHTGDISNGLATGDVGKINGEEEGHSYKGATAWTNIVDSIRDLQDLLDSNEDLRHPADDDRFEEADPFLGHASSITLQDVLDLLPSRQDSDLLISSYFNAKFQAIPFIHTHQFQRKYEAFLKDPASAGFLWISILFSILCAGAKIARFKYAGNTSVLTTVRHPQVYTTASVQCLVAGQYLKNKAGSVEAVLMHAHSRNVLRLDSDAVIWAMYGLAVRLAQRQGYHRDPLKIIPGITPFEAEMRRRVWFMIQSSDLLFSFQNGMPAMVWEGACDAPHPTNLTDDDFDEDTEIMPPPRGLIDPTPILAYCTKAYMTPLMRVIMRHALAVELPPYSETIRLNKALDEWFESIPSCLRYRPIMSTSFTDPTYTILHRLMLELVYRKCQMVLNRPYLSLYKDDPKYYESRRICREACSILQNWQVELDIATSPGGRMHQDRFMVSGLTIQHFLIASTIACLDVTESHDLNPSERQQRIIMLHKSQEIWSRAGAEFEDARHAAKLLRAVLVKVDSPSTASEADTPFPPPQMSRIIQATGQGLRISDDASVAQDPAFTTPFPEGDYPINFDQVPDLNDLFSSTEALNWKSIDQYLRLDQATDTNWSDMLP</sequence>
<dbReference type="SUPFAM" id="SSF57701">
    <property type="entry name" value="Zn2/Cys6 DNA-binding domain"/>
    <property type="match status" value="1"/>
</dbReference>
<dbReference type="SMART" id="SM00906">
    <property type="entry name" value="Fungal_trans"/>
    <property type="match status" value="1"/>
</dbReference>
<dbReference type="Pfam" id="PF00172">
    <property type="entry name" value="Zn_clus"/>
    <property type="match status" value="1"/>
</dbReference>
<dbReference type="STRING" id="1531966.A0A0A1SQF0"/>
<dbReference type="GO" id="GO:0000981">
    <property type="term" value="F:DNA-binding transcription factor activity, RNA polymerase II-specific"/>
    <property type="evidence" value="ECO:0007669"/>
    <property type="project" value="InterPro"/>
</dbReference>
<evidence type="ECO:0000313" key="7">
    <source>
        <dbReference type="Proteomes" id="UP000039046"/>
    </source>
</evidence>
<dbReference type="InterPro" id="IPR050613">
    <property type="entry name" value="Sec_Metabolite_Reg"/>
</dbReference>
<evidence type="ECO:0000256" key="3">
    <source>
        <dbReference type="ARBA" id="ARBA00023242"/>
    </source>
</evidence>
<comment type="subcellular location">
    <subcellularLocation>
        <location evidence="1">Nucleus</location>
    </subcellularLocation>
</comment>
<dbReference type="AlphaFoldDB" id="A0A0A1SQF0"/>
<feature type="region of interest" description="Disordered" evidence="4">
    <location>
        <begin position="93"/>
        <end position="120"/>
    </location>
</feature>
<keyword evidence="2" id="KW-0479">Metal-binding</keyword>
<dbReference type="EMBL" id="CDHN01000001">
    <property type="protein sequence ID" value="CEJ80231.1"/>
    <property type="molecule type" value="Genomic_DNA"/>
</dbReference>
<reference evidence="6 7" key="1">
    <citation type="journal article" date="2015" name="Genome Announc.">
        <title>Draft Genome Sequence and Gene Annotation of the Entomopathogenic Fungus Verticillium hemipterigenum.</title>
        <authorList>
            <person name="Horn F."/>
            <person name="Habel A."/>
            <person name="Scharf D.H."/>
            <person name="Dworschak J."/>
            <person name="Brakhage A.A."/>
            <person name="Guthke R."/>
            <person name="Hertweck C."/>
            <person name="Linde J."/>
        </authorList>
    </citation>
    <scope>NUCLEOTIDE SEQUENCE [LARGE SCALE GENOMIC DNA]</scope>
</reference>
<gene>
    <name evidence="6" type="ORF">VHEMI00427</name>
</gene>
<keyword evidence="3" id="KW-0539">Nucleus</keyword>
<dbReference type="InterPro" id="IPR007219">
    <property type="entry name" value="XnlR_reg_dom"/>
</dbReference>
<dbReference type="OrthoDB" id="4934715at2759"/>
<proteinExistence type="predicted"/>
<organism evidence="6 7">
    <name type="scientific">[Torrubiella] hemipterigena</name>
    <dbReference type="NCBI Taxonomy" id="1531966"/>
    <lineage>
        <taxon>Eukaryota</taxon>
        <taxon>Fungi</taxon>
        <taxon>Dikarya</taxon>
        <taxon>Ascomycota</taxon>
        <taxon>Pezizomycotina</taxon>
        <taxon>Sordariomycetes</taxon>
        <taxon>Hypocreomycetidae</taxon>
        <taxon>Hypocreales</taxon>
        <taxon>Clavicipitaceae</taxon>
        <taxon>Clavicipitaceae incertae sedis</taxon>
        <taxon>'Torrubiella' clade</taxon>
    </lineage>
</organism>
<name>A0A0A1SQF0_9HYPO</name>
<dbReference type="GO" id="GO:0005634">
    <property type="term" value="C:nucleus"/>
    <property type="evidence" value="ECO:0007669"/>
    <property type="project" value="UniProtKB-SubCell"/>
</dbReference>
<dbReference type="PANTHER" id="PTHR31001:SF49">
    <property type="entry name" value="ZN(II)2CYS6 TRANSCRIPTION FACTOR (EUROFUNG)"/>
    <property type="match status" value="1"/>
</dbReference>
<dbReference type="InterPro" id="IPR036864">
    <property type="entry name" value="Zn2-C6_fun-type_DNA-bd_sf"/>
</dbReference>
<dbReference type="SMART" id="SM00066">
    <property type="entry name" value="GAL4"/>
    <property type="match status" value="1"/>
</dbReference>
<dbReference type="HOGENOM" id="CLU_007426_4_0_1"/>
<dbReference type="CDD" id="cd12148">
    <property type="entry name" value="fungal_TF_MHR"/>
    <property type="match status" value="1"/>
</dbReference>
<dbReference type="GO" id="GO:0006351">
    <property type="term" value="P:DNA-templated transcription"/>
    <property type="evidence" value="ECO:0007669"/>
    <property type="project" value="InterPro"/>
</dbReference>
<dbReference type="GO" id="GO:0008270">
    <property type="term" value="F:zinc ion binding"/>
    <property type="evidence" value="ECO:0007669"/>
    <property type="project" value="InterPro"/>
</dbReference>
<protein>
    <recommendedName>
        <fullName evidence="5">Zn(2)-C6 fungal-type domain-containing protein</fullName>
    </recommendedName>
</protein>